<protein>
    <recommendedName>
        <fullName evidence="4">Lipoprotein</fullName>
    </recommendedName>
</protein>
<dbReference type="Proteomes" id="UP000587527">
    <property type="component" value="Unassembled WGS sequence"/>
</dbReference>
<comment type="caution">
    <text evidence="2">The sequence shown here is derived from an EMBL/GenBank/DDBJ whole genome shotgun (WGS) entry which is preliminary data.</text>
</comment>
<evidence type="ECO:0000256" key="1">
    <source>
        <dbReference type="SAM" id="SignalP"/>
    </source>
</evidence>
<evidence type="ECO:0008006" key="4">
    <source>
        <dbReference type="Google" id="ProtNLM"/>
    </source>
</evidence>
<organism evidence="2 3">
    <name type="scientific">Allocatelliglobosispora scoriae</name>
    <dbReference type="NCBI Taxonomy" id="643052"/>
    <lineage>
        <taxon>Bacteria</taxon>
        <taxon>Bacillati</taxon>
        <taxon>Actinomycetota</taxon>
        <taxon>Actinomycetes</taxon>
        <taxon>Micromonosporales</taxon>
        <taxon>Micromonosporaceae</taxon>
        <taxon>Allocatelliglobosispora</taxon>
    </lineage>
</organism>
<evidence type="ECO:0000313" key="3">
    <source>
        <dbReference type="Proteomes" id="UP000587527"/>
    </source>
</evidence>
<sequence>MIRRSAALLATLVLAAGLAACTRSTATAEGPSRQERVRQAFQRLGTEIAAKDGLPTGPTGYLRAGMNTLPSGTELTLWVSDPGDPVKARSRCFYLDEQHRDGVVSGYTGCGVPGREVSLSGDTATLVGSTGTWGATAVKIEGNGTSTEVPVTAGYFLVPSTFTKEVDVPLTLTLLDEAKVLGTVTELMPPGSAVPQPPSLGAQ</sequence>
<feature type="signal peptide" evidence="1">
    <location>
        <begin position="1"/>
        <end position="28"/>
    </location>
</feature>
<evidence type="ECO:0000313" key="2">
    <source>
        <dbReference type="EMBL" id="MBB5868203.1"/>
    </source>
</evidence>
<gene>
    <name evidence="2" type="ORF">F4553_001582</name>
</gene>
<dbReference type="AlphaFoldDB" id="A0A841BMJ7"/>
<dbReference type="EMBL" id="JACHMN010000002">
    <property type="protein sequence ID" value="MBB5868203.1"/>
    <property type="molecule type" value="Genomic_DNA"/>
</dbReference>
<reference evidence="2 3" key="1">
    <citation type="submission" date="2020-08" db="EMBL/GenBank/DDBJ databases">
        <title>Sequencing the genomes of 1000 actinobacteria strains.</title>
        <authorList>
            <person name="Klenk H.-P."/>
        </authorList>
    </citation>
    <scope>NUCLEOTIDE SEQUENCE [LARGE SCALE GENOMIC DNA]</scope>
    <source>
        <strain evidence="2 3">DSM 45362</strain>
    </source>
</reference>
<dbReference type="RefSeq" id="WP_184833958.1">
    <property type="nucleotide sequence ID" value="NZ_JACHMN010000002.1"/>
</dbReference>
<feature type="chain" id="PRO_5032608020" description="Lipoprotein" evidence="1">
    <location>
        <begin position="29"/>
        <end position="203"/>
    </location>
</feature>
<name>A0A841BMJ7_9ACTN</name>
<keyword evidence="3" id="KW-1185">Reference proteome</keyword>
<accession>A0A841BMJ7</accession>
<dbReference type="PROSITE" id="PS51257">
    <property type="entry name" value="PROKAR_LIPOPROTEIN"/>
    <property type="match status" value="1"/>
</dbReference>
<keyword evidence="1" id="KW-0732">Signal</keyword>
<proteinExistence type="predicted"/>